<accession>A0A8T0SQP0</accession>
<dbReference type="InterPro" id="IPR056016">
    <property type="entry name" value="DUF7595"/>
</dbReference>
<comment type="caution">
    <text evidence="3">The sequence shown here is derived from an EMBL/GenBank/DDBJ whole genome shotgun (WGS) entry which is preliminary data.</text>
</comment>
<feature type="region of interest" description="Disordered" evidence="1">
    <location>
        <begin position="45"/>
        <end position="69"/>
    </location>
</feature>
<organism evidence="3 4">
    <name type="scientific">Panicum virgatum</name>
    <name type="common">Blackwell switchgrass</name>
    <dbReference type="NCBI Taxonomy" id="38727"/>
    <lineage>
        <taxon>Eukaryota</taxon>
        <taxon>Viridiplantae</taxon>
        <taxon>Streptophyta</taxon>
        <taxon>Embryophyta</taxon>
        <taxon>Tracheophyta</taxon>
        <taxon>Spermatophyta</taxon>
        <taxon>Magnoliopsida</taxon>
        <taxon>Liliopsida</taxon>
        <taxon>Poales</taxon>
        <taxon>Poaceae</taxon>
        <taxon>PACMAD clade</taxon>
        <taxon>Panicoideae</taxon>
        <taxon>Panicodae</taxon>
        <taxon>Paniceae</taxon>
        <taxon>Panicinae</taxon>
        <taxon>Panicum</taxon>
        <taxon>Panicum sect. Hiantes</taxon>
    </lineage>
</organism>
<feature type="compositionally biased region" description="Basic and acidic residues" evidence="1">
    <location>
        <begin position="131"/>
        <end position="143"/>
    </location>
</feature>
<evidence type="ECO:0000313" key="3">
    <source>
        <dbReference type="EMBL" id="KAG2599428.1"/>
    </source>
</evidence>
<dbReference type="EMBL" id="CM029045">
    <property type="protein sequence ID" value="KAG2599428.1"/>
    <property type="molecule type" value="Genomic_DNA"/>
</dbReference>
<keyword evidence="4" id="KW-1185">Reference proteome</keyword>
<evidence type="ECO:0000313" key="4">
    <source>
        <dbReference type="Proteomes" id="UP000823388"/>
    </source>
</evidence>
<name>A0A8T0SQP0_PANVG</name>
<protein>
    <recommendedName>
        <fullName evidence="2">DUF7595 domain-containing protein</fullName>
    </recommendedName>
</protein>
<dbReference type="PANTHER" id="PTHR35828:SF12">
    <property type="entry name" value="OS01G0322500 PROTEIN"/>
    <property type="match status" value="1"/>
</dbReference>
<proteinExistence type="predicted"/>
<evidence type="ECO:0000256" key="1">
    <source>
        <dbReference type="SAM" id="MobiDB-lite"/>
    </source>
</evidence>
<dbReference type="Proteomes" id="UP000823388">
    <property type="component" value="Chromosome 5K"/>
</dbReference>
<evidence type="ECO:0000259" key="2">
    <source>
        <dbReference type="Pfam" id="PF24523"/>
    </source>
</evidence>
<dbReference type="Pfam" id="PF24523">
    <property type="entry name" value="DUF7595"/>
    <property type="match status" value="1"/>
</dbReference>
<dbReference type="PANTHER" id="PTHR35828">
    <property type="entry name" value="OS08G0203800 PROTEIN-RELATED"/>
    <property type="match status" value="1"/>
</dbReference>
<dbReference type="AlphaFoldDB" id="A0A8T0SQP0"/>
<reference evidence="3" key="1">
    <citation type="submission" date="2020-05" db="EMBL/GenBank/DDBJ databases">
        <title>WGS assembly of Panicum virgatum.</title>
        <authorList>
            <person name="Lovell J.T."/>
            <person name="Jenkins J."/>
            <person name="Shu S."/>
            <person name="Juenger T.E."/>
            <person name="Schmutz J."/>
        </authorList>
    </citation>
    <scope>NUCLEOTIDE SEQUENCE</scope>
    <source>
        <strain evidence="3">AP13</strain>
    </source>
</reference>
<sequence>MAFVPVCVQCGTRSNPCRCKVLGPTVGFVAFVVAGVIEWPLGAASWRTRPPSSTRGSPAPSPSNSSSVPSPFSYSVTLQGCVARVLRSGSYPTRPARTRPNRSRAPSRIATYSLRVRLPPPPPIITTEMEPPPRPEKRAKNEPEAEAAEPRQMLPDDLVLEVVARCPTIAAVIRCAAASKPVRRGILHASFLRRLRGFHNRSGGGSAPLPVRNLLLGLYHQRGDPRRQPAFVPASDAAASLRLPASVAALPPAPGRDGAADDCEFGPYLPVASRRSLLVIRRRCRSRTTDHLVARHGLHPVELSVCNPTTGERRVLPPQDVLDMSHALLDVDPIVAPSSSFKLLVAELSYGDPYTLYVQIFSSEAGDWGPPLACPITSGRGDREASCEFAGAAERPRPVVLGDTVHWLCTTDAGDRILTWRWRGGAAEDASIVKLPRGYKFGRPEKCLAVLPSPAGDAAASLSLIVLERGEIEVWAREESGAGSAGKWKLWHRVQEASIPRPADFCDGWLCGAELAWFCEGSGTLLLQAGDETVSPLLLDLETMVVSKLEARKWELNPEPEFCPNLLSYILFVMKRF</sequence>
<gene>
    <name evidence="3" type="ORF">PVAP13_5KG456700</name>
</gene>
<feature type="region of interest" description="Disordered" evidence="1">
    <location>
        <begin position="89"/>
        <end position="151"/>
    </location>
</feature>
<feature type="domain" description="DUF7595" evidence="2">
    <location>
        <begin position="266"/>
        <end position="531"/>
    </location>
</feature>